<dbReference type="EMBL" id="JAVIKH010000007">
    <property type="protein sequence ID" value="MDX8336163.1"/>
    <property type="molecule type" value="Genomic_DNA"/>
</dbReference>
<gene>
    <name evidence="6" type="primary">ldh</name>
    <name evidence="9" type="ORF">RFV38_06605</name>
</gene>
<dbReference type="CDD" id="cd05291">
    <property type="entry name" value="HicDH_like"/>
    <property type="match status" value="1"/>
</dbReference>
<comment type="caution">
    <text evidence="9">The sequence shown here is derived from an EMBL/GenBank/DDBJ whole genome shotgun (WGS) entry which is preliminary data.</text>
</comment>
<feature type="binding site" evidence="6">
    <location>
        <position position="103"/>
    </location>
    <ligand>
        <name>NAD(+)</name>
        <dbReference type="ChEBI" id="CHEBI:57540"/>
    </ligand>
</feature>
<evidence type="ECO:0000256" key="4">
    <source>
        <dbReference type="ARBA" id="ARBA00023002"/>
    </source>
</evidence>
<dbReference type="InterPro" id="IPR015955">
    <property type="entry name" value="Lactate_DH/Glyco_Ohase_4_C"/>
</dbReference>
<evidence type="ECO:0000259" key="8">
    <source>
        <dbReference type="Pfam" id="PF02866"/>
    </source>
</evidence>
<protein>
    <recommendedName>
        <fullName evidence="3 6">L-lactate dehydrogenase</fullName>
        <shortName evidence="6">L-LDH</shortName>
        <ecNumber evidence="3 6">1.1.1.27</ecNumber>
    </recommendedName>
</protein>
<keyword evidence="6" id="KW-0963">Cytoplasm</keyword>
<comment type="subunit">
    <text evidence="6">Homotetramer.</text>
</comment>
<dbReference type="EC" id="1.1.1.27" evidence="3 6"/>
<dbReference type="Pfam" id="PF00056">
    <property type="entry name" value="Ldh_1_N"/>
    <property type="match status" value="1"/>
</dbReference>
<feature type="binding site" evidence="6">
    <location>
        <begin position="122"/>
        <end position="125"/>
    </location>
    <ligand>
        <name>substrate</name>
    </ligand>
</feature>
<evidence type="ECO:0000313" key="9">
    <source>
        <dbReference type="EMBL" id="MDX8336163.1"/>
    </source>
</evidence>
<evidence type="ECO:0000256" key="1">
    <source>
        <dbReference type="ARBA" id="ARBA00004843"/>
    </source>
</evidence>
<evidence type="ECO:0000256" key="5">
    <source>
        <dbReference type="ARBA" id="ARBA00023027"/>
    </source>
</evidence>
<dbReference type="InterPro" id="IPR022383">
    <property type="entry name" value="Lactate/malate_DH_C"/>
</dbReference>
<dbReference type="InterPro" id="IPR036291">
    <property type="entry name" value="NAD(P)-bd_dom_sf"/>
</dbReference>
<evidence type="ECO:0000256" key="3">
    <source>
        <dbReference type="ARBA" id="ARBA00012967"/>
    </source>
</evidence>
<feature type="binding site" evidence="6">
    <location>
        <position position="90"/>
    </location>
    <ligand>
        <name>substrate</name>
    </ligand>
</feature>
<comment type="pathway">
    <text evidence="1 6">Fermentation; pyruvate fermentation to lactate; (S)-lactate from pyruvate: step 1/1.</text>
</comment>
<dbReference type="PROSITE" id="PS00064">
    <property type="entry name" value="L_LDH"/>
    <property type="match status" value="1"/>
</dbReference>
<dbReference type="PANTHER" id="PTHR43128">
    <property type="entry name" value="L-2-HYDROXYCARBOXYLATE DEHYDROGENASE (NAD(P)(+))"/>
    <property type="match status" value="1"/>
</dbReference>
<sequence length="322" mass="35444">MFNQRKVGIIGAGHVGSHCGLSLIVQGVCDEIVFVDSDGAKAQSQAFDCMDTMAFLPHRVRVKKGEVKDLATMDIIVISVGTIDNVSKNRLSELEGSLNMIKSFVPEIMKNGFKGYFVVITNPVDVVTYFVQKLSGLPHHQVIGTGTGLDSARLRRALSTKLNVDAKSIQAYMLGEHGDSQMGVFSQATVNGMNLKKFLEVTDKKLDFNEVENIVAKAGWDIYSGKKSTEFGIACVCTDIVRAIYSNEKKIMACSGYLNGQYGENGIYIGVPTIVGKYGVEKVLELELNSEEQKKFNKTIEIIKKHIEIGNEILKEELCINF</sequence>
<dbReference type="InterPro" id="IPR011304">
    <property type="entry name" value="L-lactate_DH"/>
</dbReference>
<dbReference type="PIRSF" id="PIRSF000102">
    <property type="entry name" value="Lac_mal_DH"/>
    <property type="match status" value="1"/>
</dbReference>
<keyword evidence="5 6" id="KW-0520">NAD</keyword>
<dbReference type="Proteomes" id="UP001279681">
    <property type="component" value="Unassembled WGS sequence"/>
</dbReference>
<feature type="binding site" evidence="6">
    <location>
        <position position="145"/>
    </location>
    <ligand>
        <name>NAD(+)</name>
        <dbReference type="ChEBI" id="CHEBI:57540"/>
    </ligand>
</feature>
<name>A0ABU4W9H1_9FUSO</name>
<dbReference type="PRINTS" id="PR00086">
    <property type="entry name" value="LLDHDRGNASE"/>
</dbReference>
<comment type="caution">
    <text evidence="6">Lacks conserved residue(s) required for the propagation of feature annotation.</text>
</comment>
<organism evidence="9 10">
    <name type="scientific">Candidatus Cetobacterium colombiensis</name>
    <dbReference type="NCBI Taxonomy" id="3073100"/>
    <lineage>
        <taxon>Bacteria</taxon>
        <taxon>Fusobacteriati</taxon>
        <taxon>Fusobacteriota</taxon>
        <taxon>Fusobacteriia</taxon>
        <taxon>Fusobacteriales</taxon>
        <taxon>Fusobacteriaceae</taxon>
        <taxon>Cetobacterium</taxon>
    </lineage>
</organism>
<dbReference type="InterPro" id="IPR001236">
    <property type="entry name" value="Lactate/malate_DH_N"/>
</dbReference>
<dbReference type="GO" id="GO:0004459">
    <property type="term" value="F:L-lactate dehydrogenase (NAD+) activity"/>
    <property type="evidence" value="ECO:0007669"/>
    <property type="project" value="UniProtKB-EC"/>
</dbReference>
<feature type="domain" description="Lactate/malate dehydrogenase N-terminal" evidence="7">
    <location>
        <begin position="6"/>
        <end position="144"/>
    </location>
</feature>
<feature type="binding site" evidence="6">
    <location>
        <begin position="120"/>
        <end position="122"/>
    </location>
    <ligand>
        <name>NAD(+)</name>
        <dbReference type="ChEBI" id="CHEBI:57540"/>
    </ligand>
</feature>
<dbReference type="RefSeq" id="WP_320313567.1">
    <property type="nucleotide sequence ID" value="NZ_JAVIKH010000007.1"/>
</dbReference>
<dbReference type="InterPro" id="IPR018177">
    <property type="entry name" value="L-lactate_DH_AS"/>
</dbReference>
<comment type="function">
    <text evidence="6">Catalyzes the conversion of lactate to pyruvate.</text>
</comment>
<dbReference type="Gene3D" id="3.40.50.720">
    <property type="entry name" value="NAD(P)-binding Rossmann-like Domain"/>
    <property type="match status" value="1"/>
</dbReference>
<feature type="domain" description="Lactate/malate dehydrogenase C-terminal" evidence="8">
    <location>
        <begin position="147"/>
        <end position="312"/>
    </location>
</feature>
<feature type="binding site" evidence="6">
    <location>
        <position position="36"/>
    </location>
    <ligand>
        <name>NAD(+)</name>
        <dbReference type="ChEBI" id="CHEBI:57540"/>
    </ligand>
</feature>
<dbReference type="SUPFAM" id="SSF56327">
    <property type="entry name" value="LDH C-terminal domain-like"/>
    <property type="match status" value="1"/>
</dbReference>
<keyword evidence="10" id="KW-1185">Reference proteome</keyword>
<feature type="active site" description="Proton acceptor" evidence="6">
    <location>
        <position position="177"/>
    </location>
</feature>
<evidence type="ECO:0000259" key="7">
    <source>
        <dbReference type="Pfam" id="PF00056"/>
    </source>
</evidence>
<feature type="binding site" evidence="6">
    <location>
        <position position="41"/>
    </location>
    <ligand>
        <name>NAD(+)</name>
        <dbReference type="ChEBI" id="CHEBI:57540"/>
    </ligand>
</feature>
<dbReference type="NCBIfam" id="TIGR01771">
    <property type="entry name" value="L-LDH-NAD"/>
    <property type="match status" value="1"/>
</dbReference>
<comment type="catalytic activity">
    <reaction evidence="6">
        <text>(S)-lactate + NAD(+) = pyruvate + NADH + H(+)</text>
        <dbReference type="Rhea" id="RHEA:23444"/>
        <dbReference type="ChEBI" id="CHEBI:15361"/>
        <dbReference type="ChEBI" id="CHEBI:15378"/>
        <dbReference type="ChEBI" id="CHEBI:16651"/>
        <dbReference type="ChEBI" id="CHEBI:57540"/>
        <dbReference type="ChEBI" id="CHEBI:57945"/>
        <dbReference type="EC" id="1.1.1.27"/>
    </reaction>
</comment>
<dbReference type="PANTHER" id="PTHR43128:SF31">
    <property type="entry name" value="L-LACTATE DEHYDROGENASE"/>
    <property type="match status" value="1"/>
</dbReference>
<keyword evidence="4 6" id="KW-0560">Oxidoreductase</keyword>
<dbReference type="Pfam" id="PF02866">
    <property type="entry name" value="Ldh_1_C"/>
    <property type="match status" value="1"/>
</dbReference>
<dbReference type="Gene3D" id="3.90.110.10">
    <property type="entry name" value="Lactate dehydrogenase/glycoside hydrolase, family 4, C-terminal"/>
    <property type="match status" value="1"/>
</dbReference>
<feature type="binding site" evidence="6">
    <location>
        <position position="15"/>
    </location>
    <ligand>
        <name>NAD(+)</name>
        <dbReference type="ChEBI" id="CHEBI:57540"/>
    </ligand>
</feature>
<evidence type="ECO:0000256" key="6">
    <source>
        <dbReference type="HAMAP-Rule" id="MF_00488"/>
    </source>
</evidence>
<reference evidence="10" key="1">
    <citation type="submission" date="2023-07" db="EMBL/GenBank/DDBJ databases">
        <authorList>
            <person name="Colorado M.A."/>
            <person name="Villamil L.M."/>
            <person name="Melo J.F."/>
            <person name="Rodriguez J.A."/>
            <person name="Ruiz R.Y."/>
        </authorList>
    </citation>
    <scope>NUCLEOTIDE SEQUENCE [LARGE SCALE GENOMIC DNA]</scope>
    <source>
        <strain evidence="10">C33</strain>
    </source>
</reference>
<evidence type="ECO:0000313" key="10">
    <source>
        <dbReference type="Proteomes" id="UP001279681"/>
    </source>
</evidence>
<feature type="binding site" evidence="6">
    <location>
        <position position="229"/>
    </location>
    <ligand>
        <name>substrate</name>
    </ligand>
</feature>
<feature type="binding site" evidence="6">
    <location>
        <begin position="150"/>
        <end position="153"/>
    </location>
    <ligand>
        <name>substrate</name>
    </ligand>
</feature>
<accession>A0ABU4W9H1</accession>
<dbReference type="InterPro" id="IPR001557">
    <property type="entry name" value="L-lactate/malate_DH"/>
</dbReference>
<dbReference type="SUPFAM" id="SSF51735">
    <property type="entry name" value="NAD(P)-binding Rossmann-fold domains"/>
    <property type="match status" value="1"/>
</dbReference>
<proteinExistence type="inferred from homology"/>
<comment type="similarity">
    <text evidence="2 6">Belongs to the LDH/MDH superfamily. LDH family.</text>
</comment>
<dbReference type="HAMAP" id="MF_00488">
    <property type="entry name" value="Lactate_dehydrog"/>
    <property type="match status" value="1"/>
</dbReference>
<evidence type="ECO:0000256" key="2">
    <source>
        <dbReference type="ARBA" id="ARBA00006054"/>
    </source>
</evidence>
<comment type="subcellular location">
    <subcellularLocation>
        <location evidence="6">Cytoplasm</location>
    </subcellularLocation>
</comment>